<dbReference type="GO" id="GO:0051536">
    <property type="term" value="F:iron-sulfur cluster binding"/>
    <property type="evidence" value="ECO:0007669"/>
    <property type="project" value="UniProtKB-KW"/>
</dbReference>
<dbReference type="FunFam" id="3.40.50.11860:FF:000001">
    <property type="entry name" value="2-(3-amino-3-carboxypropyl)histidine synthase subunit 2"/>
    <property type="match status" value="1"/>
</dbReference>
<name>A0A061D6F3_BABBI</name>
<dbReference type="Proteomes" id="UP000033188">
    <property type="component" value="Chromosome 1"/>
</dbReference>
<keyword evidence="8" id="KW-1185">Reference proteome</keyword>
<dbReference type="InterPro" id="IPR042265">
    <property type="entry name" value="DPH1/DPH2_3"/>
</dbReference>
<dbReference type="KEGG" id="bbig:BBBOND_0108120"/>
<comment type="similarity">
    <text evidence="3">Belongs to the DPH1/DPH2 family. DPH2 subfamily.</text>
</comment>
<keyword evidence="6" id="KW-0411">Iron-sulfur</keyword>
<gene>
    <name evidence="7" type="ORF">BBBOND_0108120</name>
</gene>
<accession>A0A061D6F3</accession>
<comment type="pathway">
    <text evidence="2">Protein modification; peptidyl-diphthamide biosynthesis.</text>
</comment>
<keyword evidence="5" id="KW-0408">Iron</keyword>
<reference evidence="8" key="1">
    <citation type="journal article" date="2014" name="Nucleic Acids Res.">
        <title>The evolutionary dynamics of variant antigen genes in Babesia reveal a history of genomic innovation underlying host-parasite interaction.</title>
        <authorList>
            <person name="Jackson A.P."/>
            <person name="Otto T.D."/>
            <person name="Darby A."/>
            <person name="Ramaprasad A."/>
            <person name="Xia D."/>
            <person name="Echaide I.E."/>
            <person name="Farber M."/>
            <person name="Gahlot S."/>
            <person name="Gamble J."/>
            <person name="Gupta D."/>
            <person name="Gupta Y."/>
            <person name="Jackson L."/>
            <person name="Malandrin L."/>
            <person name="Malas T.B."/>
            <person name="Moussa E."/>
            <person name="Nair M."/>
            <person name="Reid A.J."/>
            <person name="Sanders M."/>
            <person name="Sharma J."/>
            <person name="Tracey A."/>
            <person name="Quail M.A."/>
            <person name="Weir W."/>
            <person name="Wastling J.M."/>
            <person name="Hall N."/>
            <person name="Willadsen P."/>
            <person name="Lingelbach K."/>
            <person name="Shiels B."/>
            <person name="Tait A."/>
            <person name="Berriman M."/>
            <person name="Allred D.R."/>
            <person name="Pain A."/>
        </authorList>
    </citation>
    <scope>NUCLEOTIDE SEQUENCE [LARGE SCALE GENOMIC DNA]</scope>
    <source>
        <strain evidence="8">Bond</strain>
    </source>
</reference>
<evidence type="ECO:0000256" key="2">
    <source>
        <dbReference type="ARBA" id="ARBA00005156"/>
    </source>
</evidence>
<sequence length="429" mass="47796">MDTFYVDLIASEIEKSGYKRIAIQSADLSVGSQFCHAIQARFRSSTERPEFYVLGDVFIDFVVHIGVSCHSVMDPPMPVRRVFDRSAADGGKLCLYLRDVLAACSYTRLILVYDSSMHHLVDAFEECLNSSGKLSFIAECVERSGGNSDRPESDDYFCGRRLFVCTADGQRTQASSVEASVGDSETLVLYVADGPDRDVTTDYLALSSVGSQFHVITVDSNEFSHRVIDERGHRLRMRRYQKVEKVREASTVGILVIARTLRGSSALRHSLSQLLESHGKRCYTFSVNCLTEAKLANFPNIDVFCLLSCGESVLSLPEELARRVVLPFEVLVALERIEWSAPYEFDFARLLPHAQVEEADALPASGGEIRRLRGNFELRTQVESFMGTLQDNSKRTFGGVDPLHGMSDQVTVVSGFHGTASGYEHERRV</sequence>
<dbReference type="NCBIfam" id="TIGR00322">
    <property type="entry name" value="diphth2_R"/>
    <property type="match status" value="1"/>
</dbReference>
<protein>
    <submittedName>
        <fullName evidence="7">Diphthamide biosynthesis protein</fullName>
    </submittedName>
</protein>
<evidence type="ECO:0000256" key="4">
    <source>
        <dbReference type="ARBA" id="ARBA00022723"/>
    </source>
</evidence>
<keyword evidence="4" id="KW-0479">Metal-binding</keyword>
<dbReference type="GO" id="GO:0046872">
    <property type="term" value="F:metal ion binding"/>
    <property type="evidence" value="ECO:0007669"/>
    <property type="project" value="UniProtKB-KW"/>
</dbReference>
<dbReference type="GO" id="GO:0090560">
    <property type="term" value="F:2-(3-amino-3-carboxypropyl)histidine synthase activity"/>
    <property type="evidence" value="ECO:0007669"/>
    <property type="project" value="InterPro"/>
</dbReference>
<dbReference type="SFLD" id="SFLDS00032">
    <property type="entry name" value="Radical_SAM_3-amino-3-carboxyp"/>
    <property type="match status" value="1"/>
</dbReference>
<evidence type="ECO:0000313" key="7">
    <source>
        <dbReference type="EMBL" id="CDR94514.1"/>
    </source>
</evidence>
<dbReference type="OMA" id="TSNSRPM"/>
<dbReference type="GO" id="GO:0017183">
    <property type="term" value="P:protein histidyl modification to diphthamide"/>
    <property type="evidence" value="ECO:0007669"/>
    <property type="project" value="InterPro"/>
</dbReference>
<evidence type="ECO:0000313" key="8">
    <source>
        <dbReference type="Proteomes" id="UP000033188"/>
    </source>
</evidence>
<dbReference type="PANTHER" id="PTHR10762">
    <property type="entry name" value="DIPHTHAMIDE BIOSYNTHESIS PROTEIN"/>
    <property type="match status" value="1"/>
</dbReference>
<dbReference type="Gene3D" id="3.40.50.11860">
    <property type="entry name" value="Diphthamide synthesis DPH1/DPH2 domain 3"/>
    <property type="match status" value="1"/>
</dbReference>
<dbReference type="VEuPathDB" id="PiroplasmaDB:BBBOND_0108120"/>
<comment type="cofactor">
    <cofactor evidence="1">
        <name>[4Fe-4S] cluster</name>
        <dbReference type="ChEBI" id="CHEBI:49883"/>
    </cofactor>
</comment>
<evidence type="ECO:0000256" key="3">
    <source>
        <dbReference type="ARBA" id="ARBA00006179"/>
    </source>
</evidence>
<evidence type="ECO:0000256" key="6">
    <source>
        <dbReference type="ARBA" id="ARBA00023014"/>
    </source>
</evidence>
<proteinExistence type="inferred from homology"/>
<dbReference type="GeneID" id="24563055"/>
<dbReference type="Pfam" id="PF01866">
    <property type="entry name" value="Diphthamide_syn"/>
    <property type="match status" value="1"/>
</dbReference>
<dbReference type="InterPro" id="IPR016435">
    <property type="entry name" value="DPH1/DPH2"/>
</dbReference>
<dbReference type="STRING" id="5866.A0A061D6F3"/>
<organism evidence="7 8">
    <name type="scientific">Babesia bigemina</name>
    <dbReference type="NCBI Taxonomy" id="5866"/>
    <lineage>
        <taxon>Eukaryota</taxon>
        <taxon>Sar</taxon>
        <taxon>Alveolata</taxon>
        <taxon>Apicomplexa</taxon>
        <taxon>Aconoidasida</taxon>
        <taxon>Piroplasmida</taxon>
        <taxon>Babesiidae</taxon>
        <taxon>Babesia</taxon>
    </lineage>
</organism>
<evidence type="ECO:0000256" key="1">
    <source>
        <dbReference type="ARBA" id="ARBA00001966"/>
    </source>
</evidence>
<dbReference type="RefSeq" id="XP_012766700.1">
    <property type="nucleotide sequence ID" value="XM_012911246.1"/>
</dbReference>
<dbReference type="EMBL" id="LK391707">
    <property type="protein sequence ID" value="CDR94514.1"/>
    <property type="molecule type" value="Genomic_DNA"/>
</dbReference>
<dbReference type="AlphaFoldDB" id="A0A061D6F3"/>
<dbReference type="OrthoDB" id="361972at2759"/>
<evidence type="ECO:0000256" key="5">
    <source>
        <dbReference type="ARBA" id="ARBA00023004"/>
    </source>
</evidence>
<dbReference type="PANTHER" id="PTHR10762:SF2">
    <property type="entry name" value="2-(3-AMINO-3-CARBOXYPROPYL)HISTIDINE SYNTHASE SUBUNIT 2"/>
    <property type="match status" value="1"/>
</dbReference>